<evidence type="ECO:0000256" key="8">
    <source>
        <dbReference type="ARBA" id="ARBA00022989"/>
    </source>
</evidence>
<proteinExistence type="inferred from homology"/>
<dbReference type="InterPro" id="IPR051045">
    <property type="entry name" value="TonB-dependent_transducer"/>
</dbReference>
<sequence length="267" mass="28902">MNTCTIVALPHPPFLRVLAKYGTQQQTFFSAGLCVLLCFTGLLLTGSPPLPSAQLHQIDNSGKTPAATMAVHMTAAPAYQEPQPEAEKLPPPKDSPSQAELATARREKQAPVTSKSPPKPVQKTIRKKQEKPSPVTADTTTDTGEDKTTLQQSGGQAISPTHSATQGRDNQKAQDDYFSLLRQKIEEQKHYPRRARSAGQRGISEISFSLDNNGKPFSPKVSRSSGYELLDKAAMEAVINVAAIGAPPADAKREVTFSLHFQLNKGF</sequence>
<reference evidence="13 14" key="1">
    <citation type="submission" date="2016-06" db="EMBL/GenBank/DDBJ databases">
        <authorList>
            <person name="Kjaerup R.B."/>
            <person name="Dalgaard T.S."/>
            <person name="Juul-Madsen H.R."/>
        </authorList>
    </citation>
    <scope>NUCLEOTIDE SEQUENCE [LARGE SCALE GENOMIC DNA]</scope>
    <source>
        <strain evidence="13 14">GCSL-Mp3</strain>
    </source>
</reference>
<keyword evidence="4" id="KW-1003">Cell membrane</keyword>
<dbReference type="STRING" id="368603.AYY16_14185"/>
<feature type="region of interest" description="Disordered" evidence="10">
    <location>
        <begin position="79"/>
        <end position="172"/>
    </location>
</feature>
<dbReference type="PANTHER" id="PTHR33446">
    <property type="entry name" value="PROTEIN TONB-RELATED"/>
    <property type="match status" value="1"/>
</dbReference>
<protein>
    <submittedName>
        <fullName evidence="13">Energy transducer TonB</fullName>
    </submittedName>
</protein>
<accession>A0A1B8HLF5</accession>
<evidence type="ECO:0000256" key="7">
    <source>
        <dbReference type="ARBA" id="ARBA00022927"/>
    </source>
</evidence>
<dbReference type="RefSeq" id="WP_067422169.1">
    <property type="nucleotide sequence ID" value="NZ_LZEX01000005.1"/>
</dbReference>
<evidence type="ECO:0000256" key="2">
    <source>
        <dbReference type="ARBA" id="ARBA00006555"/>
    </source>
</evidence>
<feature type="domain" description="TonB C-terminal" evidence="12">
    <location>
        <begin position="176"/>
        <end position="267"/>
    </location>
</feature>
<evidence type="ECO:0000256" key="4">
    <source>
        <dbReference type="ARBA" id="ARBA00022475"/>
    </source>
</evidence>
<dbReference type="GO" id="GO:0005886">
    <property type="term" value="C:plasma membrane"/>
    <property type="evidence" value="ECO:0007669"/>
    <property type="project" value="UniProtKB-SubCell"/>
</dbReference>
<dbReference type="Gene3D" id="3.30.1150.10">
    <property type="match status" value="1"/>
</dbReference>
<comment type="similarity">
    <text evidence="2">Belongs to the TonB family.</text>
</comment>
<dbReference type="AlphaFoldDB" id="A0A1B8HLF5"/>
<evidence type="ECO:0000256" key="3">
    <source>
        <dbReference type="ARBA" id="ARBA00022448"/>
    </source>
</evidence>
<dbReference type="InterPro" id="IPR037682">
    <property type="entry name" value="TonB_C"/>
</dbReference>
<organism evidence="13 14">
    <name type="scientific">Morganella psychrotolerans</name>
    <dbReference type="NCBI Taxonomy" id="368603"/>
    <lineage>
        <taxon>Bacteria</taxon>
        <taxon>Pseudomonadati</taxon>
        <taxon>Pseudomonadota</taxon>
        <taxon>Gammaproteobacteria</taxon>
        <taxon>Enterobacterales</taxon>
        <taxon>Morganellaceae</taxon>
        <taxon>Morganella</taxon>
    </lineage>
</organism>
<keyword evidence="5" id="KW-0997">Cell inner membrane</keyword>
<comment type="caution">
    <text evidence="13">The sequence shown here is derived from an EMBL/GenBank/DDBJ whole genome shotgun (WGS) entry which is preliminary data.</text>
</comment>
<keyword evidence="9 11" id="KW-0472">Membrane</keyword>
<evidence type="ECO:0000259" key="12">
    <source>
        <dbReference type="PROSITE" id="PS52015"/>
    </source>
</evidence>
<dbReference type="GO" id="GO:0015031">
    <property type="term" value="P:protein transport"/>
    <property type="evidence" value="ECO:0007669"/>
    <property type="project" value="UniProtKB-KW"/>
</dbReference>
<name>A0A1B8HLF5_9GAMM</name>
<dbReference type="SUPFAM" id="SSF74653">
    <property type="entry name" value="TolA/TonB C-terminal domain"/>
    <property type="match status" value="1"/>
</dbReference>
<evidence type="ECO:0000256" key="9">
    <source>
        <dbReference type="ARBA" id="ARBA00023136"/>
    </source>
</evidence>
<keyword evidence="6 11" id="KW-0812">Transmembrane</keyword>
<dbReference type="GO" id="GO:0055085">
    <property type="term" value="P:transmembrane transport"/>
    <property type="evidence" value="ECO:0007669"/>
    <property type="project" value="InterPro"/>
</dbReference>
<dbReference type="EMBL" id="LZEX01000005">
    <property type="protein sequence ID" value="OBU10218.1"/>
    <property type="molecule type" value="Genomic_DNA"/>
</dbReference>
<keyword evidence="7" id="KW-0653">Protein transport</keyword>
<feature type="transmembrane region" description="Helical" evidence="11">
    <location>
        <begin position="28"/>
        <end position="46"/>
    </location>
</feature>
<keyword evidence="8 11" id="KW-1133">Transmembrane helix</keyword>
<evidence type="ECO:0000256" key="1">
    <source>
        <dbReference type="ARBA" id="ARBA00004383"/>
    </source>
</evidence>
<evidence type="ECO:0000256" key="6">
    <source>
        <dbReference type="ARBA" id="ARBA00022692"/>
    </source>
</evidence>
<evidence type="ECO:0000313" key="14">
    <source>
        <dbReference type="Proteomes" id="UP000092247"/>
    </source>
</evidence>
<evidence type="ECO:0000256" key="11">
    <source>
        <dbReference type="SAM" id="Phobius"/>
    </source>
</evidence>
<keyword evidence="3" id="KW-0813">Transport</keyword>
<evidence type="ECO:0000256" key="5">
    <source>
        <dbReference type="ARBA" id="ARBA00022519"/>
    </source>
</evidence>
<dbReference type="Proteomes" id="UP000092247">
    <property type="component" value="Unassembled WGS sequence"/>
</dbReference>
<dbReference type="Pfam" id="PF03544">
    <property type="entry name" value="TonB_C"/>
    <property type="match status" value="1"/>
</dbReference>
<dbReference type="PROSITE" id="PS52015">
    <property type="entry name" value="TONB_CTD"/>
    <property type="match status" value="1"/>
</dbReference>
<dbReference type="NCBIfam" id="TIGR01352">
    <property type="entry name" value="tonB_Cterm"/>
    <property type="match status" value="1"/>
</dbReference>
<comment type="subcellular location">
    <subcellularLocation>
        <location evidence="1">Cell inner membrane</location>
        <topology evidence="1">Single-pass membrane protein</topology>
        <orientation evidence="1">Periplasmic side</orientation>
    </subcellularLocation>
</comment>
<feature type="compositionally biased region" description="Polar residues" evidence="10">
    <location>
        <begin position="150"/>
        <end position="168"/>
    </location>
</feature>
<dbReference type="InterPro" id="IPR006260">
    <property type="entry name" value="TonB/TolA_C"/>
</dbReference>
<gene>
    <name evidence="13" type="ORF">AYY17_16650</name>
</gene>
<evidence type="ECO:0000256" key="10">
    <source>
        <dbReference type="SAM" id="MobiDB-lite"/>
    </source>
</evidence>
<evidence type="ECO:0000313" key="13">
    <source>
        <dbReference type="EMBL" id="OBU10218.1"/>
    </source>
</evidence>